<evidence type="ECO:0000313" key="8">
    <source>
        <dbReference type="EMBL" id="AKF06806.1"/>
    </source>
</evidence>
<dbReference type="NCBIfam" id="TIGR02273">
    <property type="entry name" value="16S_RimM"/>
    <property type="match status" value="1"/>
</dbReference>
<evidence type="ECO:0000259" key="7">
    <source>
        <dbReference type="Pfam" id="PF24986"/>
    </source>
</evidence>
<dbReference type="GO" id="GO:0005737">
    <property type="term" value="C:cytoplasm"/>
    <property type="evidence" value="ECO:0007669"/>
    <property type="project" value="UniProtKB-SubCell"/>
</dbReference>
<dbReference type="GO" id="GO:0043022">
    <property type="term" value="F:ribosome binding"/>
    <property type="evidence" value="ECO:0007669"/>
    <property type="project" value="InterPro"/>
</dbReference>
<accession>A0A0F6W3V8</accession>
<organism evidence="8 9">
    <name type="scientific">Sandaracinus amylolyticus</name>
    <dbReference type="NCBI Taxonomy" id="927083"/>
    <lineage>
        <taxon>Bacteria</taxon>
        <taxon>Pseudomonadati</taxon>
        <taxon>Myxococcota</taxon>
        <taxon>Polyangia</taxon>
        <taxon>Polyangiales</taxon>
        <taxon>Sandaracinaceae</taxon>
        <taxon>Sandaracinus</taxon>
    </lineage>
</organism>
<keyword evidence="4 5" id="KW-0143">Chaperone</keyword>
<dbReference type="Gene3D" id="2.40.30.60">
    <property type="entry name" value="RimM"/>
    <property type="match status" value="1"/>
</dbReference>
<dbReference type="InterPro" id="IPR002676">
    <property type="entry name" value="RimM_N"/>
</dbReference>
<protein>
    <recommendedName>
        <fullName evidence="5">Ribosome maturation factor RimM</fullName>
    </recommendedName>
</protein>
<dbReference type="EMBL" id="CP011125">
    <property type="protein sequence ID" value="AKF06806.1"/>
    <property type="molecule type" value="Genomic_DNA"/>
</dbReference>
<comment type="function">
    <text evidence="5">An accessory protein needed during the final step in the assembly of 30S ribosomal subunit, possibly for assembly of the head region. Essential for efficient processing of 16S rRNA. May be needed both before and after RbfA during the maturation of 16S rRNA. It has affinity for free ribosomal 30S subunits but not for 70S ribosomes.</text>
</comment>
<dbReference type="InterPro" id="IPR056792">
    <property type="entry name" value="PRC_RimM"/>
</dbReference>
<sequence length="181" mass="19724">MGRDLRAESDDLVVLGAITRPHGVRGEVRVHRFNPDSPLLLELERVVVRAKSGDREHAVLGSKRSGDADVLRLEGVTTVEQAEALRGAEIAARRAWMPEPDEDEVYHVDLIGLRVIEDGVELGVVDEVLAYPSVDCLRVPTARGVIEIPLIEPYVIDVDVEGGRIEVAHTADFEPVDPAAG</sequence>
<gene>
    <name evidence="5" type="primary">rimM</name>
    <name evidence="8" type="ORF">DB32_003955</name>
</gene>
<dbReference type="InterPro" id="IPR009000">
    <property type="entry name" value="Transl_B-barrel_sf"/>
</dbReference>
<dbReference type="Gene3D" id="2.30.30.240">
    <property type="entry name" value="PRC-barrel domain"/>
    <property type="match status" value="1"/>
</dbReference>
<dbReference type="HAMAP" id="MF_00014">
    <property type="entry name" value="Ribosome_mat_RimM"/>
    <property type="match status" value="1"/>
</dbReference>
<keyword evidence="3 5" id="KW-0698">rRNA processing</keyword>
<dbReference type="Pfam" id="PF01782">
    <property type="entry name" value="RimM"/>
    <property type="match status" value="1"/>
</dbReference>
<dbReference type="GO" id="GO:0006364">
    <property type="term" value="P:rRNA processing"/>
    <property type="evidence" value="ECO:0007669"/>
    <property type="project" value="UniProtKB-UniRule"/>
</dbReference>
<dbReference type="Proteomes" id="UP000034883">
    <property type="component" value="Chromosome"/>
</dbReference>
<proteinExistence type="inferred from homology"/>
<name>A0A0F6W3V8_9BACT</name>
<feature type="domain" description="RimM N-terminal" evidence="6">
    <location>
        <begin position="15"/>
        <end position="94"/>
    </location>
</feature>
<dbReference type="InterPro" id="IPR036976">
    <property type="entry name" value="RimM_N_sf"/>
</dbReference>
<evidence type="ECO:0000259" key="6">
    <source>
        <dbReference type="Pfam" id="PF01782"/>
    </source>
</evidence>
<reference evidence="8 9" key="1">
    <citation type="submission" date="2015-03" db="EMBL/GenBank/DDBJ databases">
        <title>Genome assembly of Sandaracinus amylolyticus DSM 53668.</title>
        <authorList>
            <person name="Sharma G."/>
            <person name="Subramanian S."/>
        </authorList>
    </citation>
    <scope>NUCLEOTIDE SEQUENCE [LARGE SCALE GENOMIC DNA]</scope>
    <source>
        <strain evidence="8 9">DSM 53668</strain>
    </source>
</reference>
<dbReference type="GO" id="GO:0042274">
    <property type="term" value="P:ribosomal small subunit biogenesis"/>
    <property type="evidence" value="ECO:0007669"/>
    <property type="project" value="UniProtKB-UniRule"/>
</dbReference>
<evidence type="ECO:0000256" key="5">
    <source>
        <dbReference type="HAMAP-Rule" id="MF_00014"/>
    </source>
</evidence>
<dbReference type="STRING" id="927083.DB32_003955"/>
<evidence type="ECO:0000256" key="1">
    <source>
        <dbReference type="ARBA" id="ARBA00022490"/>
    </source>
</evidence>
<comment type="similarity">
    <text evidence="5">Belongs to the RimM family.</text>
</comment>
<evidence type="ECO:0000256" key="4">
    <source>
        <dbReference type="ARBA" id="ARBA00023186"/>
    </source>
</evidence>
<dbReference type="PANTHER" id="PTHR33692">
    <property type="entry name" value="RIBOSOME MATURATION FACTOR RIMM"/>
    <property type="match status" value="1"/>
</dbReference>
<dbReference type="SUPFAM" id="SSF50346">
    <property type="entry name" value="PRC-barrel domain"/>
    <property type="match status" value="1"/>
</dbReference>
<comment type="subunit">
    <text evidence="5">Binds ribosomal protein uS19.</text>
</comment>
<dbReference type="KEGG" id="samy:DB32_003955"/>
<dbReference type="GO" id="GO:0005840">
    <property type="term" value="C:ribosome"/>
    <property type="evidence" value="ECO:0007669"/>
    <property type="project" value="InterPro"/>
</dbReference>
<keyword evidence="9" id="KW-1185">Reference proteome</keyword>
<evidence type="ECO:0000256" key="3">
    <source>
        <dbReference type="ARBA" id="ARBA00022552"/>
    </source>
</evidence>
<comment type="subcellular location">
    <subcellularLocation>
        <location evidence="5">Cytoplasm</location>
    </subcellularLocation>
</comment>
<dbReference type="SUPFAM" id="SSF50447">
    <property type="entry name" value="Translation proteins"/>
    <property type="match status" value="1"/>
</dbReference>
<evidence type="ECO:0000313" key="9">
    <source>
        <dbReference type="Proteomes" id="UP000034883"/>
    </source>
</evidence>
<dbReference type="PANTHER" id="PTHR33692:SF1">
    <property type="entry name" value="RIBOSOME MATURATION FACTOR RIMM"/>
    <property type="match status" value="1"/>
</dbReference>
<keyword evidence="2 5" id="KW-0690">Ribosome biogenesis</keyword>
<feature type="domain" description="Ribosome maturation factor RimM PRC barrel" evidence="7">
    <location>
        <begin position="108"/>
        <end position="169"/>
    </location>
</feature>
<dbReference type="RefSeq" id="WP_053233990.1">
    <property type="nucleotide sequence ID" value="NZ_CP011125.1"/>
</dbReference>
<comment type="domain">
    <text evidence="5">The PRC barrel domain binds ribosomal protein uS19.</text>
</comment>
<dbReference type="AlphaFoldDB" id="A0A0F6W3V8"/>
<evidence type="ECO:0000256" key="2">
    <source>
        <dbReference type="ARBA" id="ARBA00022517"/>
    </source>
</evidence>
<keyword evidence="1 5" id="KW-0963">Cytoplasm</keyword>
<dbReference type="InterPro" id="IPR011961">
    <property type="entry name" value="RimM"/>
</dbReference>
<dbReference type="InterPro" id="IPR011033">
    <property type="entry name" value="PRC_barrel-like_sf"/>
</dbReference>
<dbReference type="Pfam" id="PF24986">
    <property type="entry name" value="PRC_RimM"/>
    <property type="match status" value="1"/>
</dbReference>